<dbReference type="Gene3D" id="4.10.320.10">
    <property type="entry name" value="E3-binding domain"/>
    <property type="match status" value="1"/>
</dbReference>
<accession>A0A8J8NQE9</accession>
<dbReference type="PANTHER" id="PTHR23151:SF90">
    <property type="entry name" value="DIHYDROLIPOYLLYSINE-RESIDUE ACETYLTRANSFERASE COMPONENT OF PYRUVATE DEHYDROGENASE COMPLEX, MITOCHONDRIAL-RELATED"/>
    <property type="match status" value="1"/>
</dbReference>
<comment type="caution">
    <text evidence="5">The sequence shown here is derived from an EMBL/GenBank/DDBJ whole genome shotgun (WGS) entry which is preliminary data.</text>
</comment>
<sequence length="485" mass="53320">MRFNNNQINHTSLIIMAFRLIAKQLLQTQQQRQNFAARYFASIIKLEMPALSPTMSEGNIVQWSKKEGDRVKPGDIICEIQTDKATMGFESQEEGYLARILVPQEKGKGVAVGQLIGLMVEEQGDLGSAELANYKSEPVAAAHKKEEAPKQAAASAQPQAAVSALDFTSEYHKLEHSFRITPSAAYYLKTFQILPNEVKATGPKSYIQKGDVKKFIKEQNITQGKPRQAPQKAASPSKAEQKKAAPASPAKKPQAGASDGIFDKSNLKKQAWEDVKIESAAKTIGDTIQGAKKLQAHSYMSSYAQVDKALKTIQAIDSKLTLESLLVKAAAKSLSKTFKQQGVTIVQVKNGKEHTVIANAERLNLTQIKAAEKQVQGSTFGGETSVHLEIHNVKNSVEALPITNQNTLITLHYTSPQQDVVPVDTEYTDITVLGDKPVSYDLKLHPAQRVKLSISFDASRVDELQAVRFLSKLQGYLNDTDNMLY</sequence>
<dbReference type="InterPro" id="IPR023213">
    <property type="entry name" value="CAT-like_dom_sf"/>
</dbReference>
<dbReference type="EMBL" id="RRYP01009273">
    <property type="protein sequence ID" value="TNV79168.1"/>
    <property type="molecule type" value="Genomic_DNA"/>
</dbReference>
<dbReference type="PANTHER" id="PTHR23151">
    <property type="entry name" value="DIHYDROLIPOAMIDE ACETYL/SUCCINYL-TRANSFERASE-RELATED"/>
    <property type="match status" value="1"/>
</dbReference>
<dbReference type="InterPro" id="IPR000089">
    <property type="entry name" value="Biotin_lipoyl"/>
</dbReference>
<reference evidence="5" key="1">
    <citation type="submission" date="2019-06" db="EMBL/GenBank/DDBJ databases">
        <authorList>
            <person name="Zheng W."/>
        </authorList>
    </citation>
    <scope>NUCLEOTIDE SEQUENCE</scope>
    <source>
        <strain evidence="5">QDHG01</strain>
    </source>
</reference>
<dbReference type="PROSITE" id="PS50968">
    <property type="entry name" value="BIOTINYL_LIPOYL"/>
    <property type="match status" value="1"/>
</dbReference>
<dbReference type="InterPro" id="IPR011053">
    <property type="entry name" value="Single_hybrid_motif"/>
</dbReference>
<evidence type="ECO:0000256" key="1">
    <source>
        <dbReference type="ARBA" id="ARBA00022823"/>
    </source>
</evidence>
<feature type="compositionally biased region" description="Low complexity" evidence="3">
    <location>
        <begin position="231"/>
        <end position="258"/>
    </location>
</feature>
<dbReference type="Gene3D" id="2.40.50.100">
    <property type="match status" value="1"/>
</dbReference>
<dbReference type="InterPro" id="IPR036625">
    <property type="entry name" value="E3-bd_dom_sf"/>
</dbReference>
<keyword evidence="1" id="KW-0450">Lipoyl</keyword>
<evidence type="ECO:0000259" key="4">
    <source>
        <dbReference type="PROSITE" id="PS50968"/>
    </source>
</evidence>
<dbReference type="InterPro" id="IPR003016">
    <property type="entry name" value="2-oxoA_DH_lipoyl-BS"/>
</dbReference>
<evidence type="ECO:0000256" key="2">
    <source>
        <dbReference type="ARBA" id="ARBA00022946"/>
    </source>
</evidence>
<protein>
    <recommendedName>
        <fullName evidence="4">Lipoyl-binding domain-containing protein</fullName>
    </recommendedName>
</protein>
<feature type="region of interest" description="Disordered" evidence="3">
    <location>
        <begin position="220"/>
        <end position="261"/>
    </location>
</feature>
<keyword evidence="6" id="KW-1185">Reference proteome</keyword>
<dbReference type="GO" id="GO:0045254">
    <property type="term" value="C:pyruvate dehydrogenase complex"/>
    <property type="evidence" value="ECO:0007669"/>
    <property type="project" value="InterPro"/>
</dbReference>
<dbReference type="Pfam" id="PF00364">
    <property type="entry name" value="Biotin_lipoyl"/>
    <property type="match status" value="1"/>
</dbReference>
<dbReference type="CDD" id="cd06849">
    <property type="entry name" value="lipoyl_domain"/>
    <property type="match status" value="1"/>
</dbReference>
<gene>
    <name evidence="5" type="ORF">FGO68_gene4244</name>
</gene>
<dbReference type="Gene3D" id="3.30.559.10">
    <property type="entry name" value="Chloramphenicol acetyltransferase-like domain"/>
    <property type="match status" value="1"/>
</dbReference>
<dbReference type="GO" id="GO:0006086">
    <property type="term" value="P:pyruvate decarboxylation to acetyl-CoA"/>
    <property type="evidence" value="ECO:0007669"/>
    <property type="project" value="InterPro"/>
</dbReference>
<dbReference type="OrthoDB" id="537444at2759"/>
<name>A0A8J8NQE9_HALGN</name>
<evidence type="ECO:0000313" key="5">
    <source>
        <dbReference type="EMBL" id="TNV79168.1"/>
    </source>
</evidence>
<dbReference type="GO" id="GO:0005739">
    <property type="term" value="C:mitochondrion"/>
    <property type="evidence" value="ECO:0007669"/>
    <property type="project" value="TreeGrafter"/>
</dbReference>
<organism evidence="5 6">
    <name type="scientific">Halteria grandinella</name>
    <dbReference type="NCBI Taxonomy" id="5974"/>
    <lineage>
        <taxon>Eukaryota</taxon>
        <taxon>Sar</taxon>
        <taxon>Alveolata</taxon>
        <taxon>Ciliophora</taxon>
        <taxon>Intramacronucleata</taxon>
        <taxon>Spirotrichea</taxon>
        <taxon>Stichotrichia</taxon>
        <taxon>Sporadotrichida</taxon>
        <taxon>Halteriidae</taxon>
        <taxon>Halteria</taxon>
    </lineage>
</organism>
<feature type="domain" description="Lipoyl-binding" evidence="4">
    <location>
        <begin position="43"/>
        <end position="120"/>
    </location>
</feature>
<dbReference type="InterPro" id="IPR045257">
    <property type="entry name" value="E2/Pdx1"/>
</dbReference>
<evidence type="ECO:0000313" key="6">
    <source>
        <dbReference type="Proteomes" id="UP000785679"/>
    </source>
</evidence>
<evidence type="ECO:0000256" key="3">
    <source>
        <dbReference type="SAM" id="MobiDB-lite"/>
    </source>
</evidence>
<dbReference type="SUPFAM" id="SSF51230">
    <property type="entry name" value="Single hybrid motif"/>
    <property type="match status" value="1"/>
</dbReference>
<dbReference type="GO" id="GO:0016746">
    <property type="term" value="F:acyltransferase activity"/>
    <property type="evidence" value="ECO:0007669"/>
    <property type="project" value="InterPro"/>
</dbReference>
<dbReference type="SUPFAM" id="SSF52777">
    <property type="entry name" value="CoA-dependent acyltransferases"/>
    <property type="match status" value="1"/>
</dbReference>
<dbReference type="Proteomes" id="UP000785679">
    <property type="component" value="Unassembled WGS sequence"/>
</dbReference>
<dbReference type="SUPFAM" id="SSF47005">
    <property type="entry name" value="Peripheral subunit-binding domain of 2-oxo acid dehydrogenase complex"/>
    <property type="match status" value="1"/>
</dbReference>
<dbReference type="PROSITE" id="PS00189">
    <property type="entry name" value="LIPOYL"/>
    <property type="match status" value="1"/>
</dbReference>
<dbReference type="FunFam" id="2.40.50.100:FF:000010">
    <property type="entry name" value="Acetyltransferase component of pyruvate dehydrogenase complex"/>
    <property type="match status" value="1"/>
</dbReference>
<keyword evidence="2" id="KW-0809">Transit peptide</keyword>
<dbReference type="AlphaFoldDB" id="A0A8J8NQE9"/>
<proteinExistence type="predicted"/>